<evidence type="ECO:0000313" key="1">
    <source>
        <dbReference type="EMBL" id="ORY91811.1"/>
    </source>
</evidence>
<dbReference type="GeneID" id="33568857"/>
<protein>
    <submittedName>
        <fullName evidence="1">Uncharacterized protein</fullName>
    </submittedName>
</protein>
<keyword evidence="2" id="KW-1185">Reference proteome</keyword>
<organism evidence="1 2">
    <name type="scientific">Lobosporangium transversale</name>
    <dbReference type="NCBI Taxonomy" id="64571"/>
    <lineage>
        <taxon>Eukaryota</taxon>
        <taxon>Fungi</taxon>
        <taxon>Fungi incertae sedis</taxon>
        <taxon>Mucoromycota</taxon>
        <taxon>Mortierellomycotina</taxon>
        <taxon>Mortierellomycetes</taxon>
        <taxon>Mortierellales</taxon>
        <taxon>Mortierellaceae</taxon>
        <taxon>Lobosporangium</taxon>
    </lineage>
</organism>
<proteinExistence type="predicted"/>
<sequence>MASQIWIVYDAKNMLVCGTKIYANESCTPQLYERLRCKKGCMNCCGQKNSPTLNRSFQKTDFTFASTFISFIEPLNNHLTSTLIKNMNHSEEAVPEGCHYNNCEKLLPLSKIRSRELKDDSNVAYKKLDISSKHHYGRYHKDCSTTFNYRKPDIGIDRLLEVHRDSQADYNYICVF</sequence>
<dbReference type="Proteomes" id="UP000193648">
    <property type="component" value="Unassembled WGS sequence"/>
</dbReference>
<dbReference type="EMBL" id="MCFF01000100">
    <property type="protein sequence ID" value="ORY91811.1"/>
    <property type="molecule type" value="Genomic_DNA"/>
</dbReference>
<name>A0A1Y2G737_9FUNG</name>
<gene>
    <name evidence="1" type="ORF">BCR41DRAFT_376080</name>
</gene>
<comment type="caution">
    <text evidence="1">The sequence shown here is derived from an EMBL/GenBank/DDBJ whole genome shotgun (WGS) entry which is preliminary data.</text>
</comment>
<dbReference type="AlphaFoldDB" id="A0A1Y2G737"/>
<accession>A0A1Y2G737</accession>
<evidence type="ECO:0000313" key="2">
    <source>
        <dbReference type="Proteomes" id="UP000193648"/>
    </source>
</evidence>
<dbReference type="RefSeq" id="XP_021875123.1">
    <property type="nucleotide sequence ID" value="XM_022027014.1"/>
</dbReference>
<reference evidence="1 2" key="1">
    <citation type="submission" date="2016-07" db="EMBL/GenBank/DDBJ databases">
        <title>Pervasive Adenine N6-methylation of Active Genes in Fungi.</title>
        <authorList>
            <consortium name="DOE Joint Genome Institute"/>
            <person name="Mondo S.J."/>
            <person name="Dannebaum R.O."/>
            <person name="Kuo R.C."/>
            <person name="Labutti K."/>
            <person name="Haridas S."/>
            <person name="Kuo A."/>
            <person name="Salamov A."/>
            <person name="Ahrendt S.R."/>
            <person name="Lipzen A."/>
            <person name="Sullivan W."/>
            <person name="Andreopoulos W.B."/>
            <person name="Clum A."/>
            <person name="Lindquist E."/>
            <person name="Daum C."/>
            <person name="Ramamoorthy G.K."/>
            <person name="Gryganskyi A."/>
            <person name="Culley D."/>
            <person name="Magnuson J.K."/>
            <person name="James T.Y."/>
            <person name="O'Malley M.A."/>
            <person name="Stajich J.E."/>
            <person name="Spatafora J.W."/>
            <person name="Visel A."/>
            <person name="Grigoriev I.V."/>
        </authorList>
    </citation>
    <scope>NUCLEOTIDE SEQUENCE [LARGE SCALE GENOMIC DNA]</scope>
    <source>
        <strain evidence="1 2">NRRL 3116</strain>
    </source>
</reference>
<dbReference type="InParanoid" id="A0A1Y2G737"/>